<proteinExistence type="predicted"/>
<comment type="caution">
    <text evidence="2">The sequence shown here is derived from an EMBL/GenBank/DDBJ whole genome shotgun (WGS) entry which is preliminary data.</text>
</comment>
<organism evidence="2 3">
    <name type="scientific">Colletotrichum kahawae</name>
    <name type="common">Coffee berry disease fungus</name>
    <dbReference type="NCBI Taxonomy" id="34407"/>
    <lineage>
        <taxon>Eukaryota</taxon>
        <taxon>Fungi</taxon>
        <taxon>Dikarya</taxon>
        <taxon>Ascomycota</taxon>
        <taxon>Pezizomycotina</taxon>
        <taxon>Sordariomycetes</taxon>
        <taxon>Hypocreomycetidae</taxon>
        <taxon>Glomerellales</taxon>
        <taxon>Glomerellaceae</taxon>
        <taxon>Colletotrichum</taxon>
        <taxon>Colletotrichum gloeosporioides species complex</taxon>
    </lineage>
</organism>
<evidence type="ECO:0000256" key="1">
    <source>
        <dbReference type="SAM" id="MobiDB-lite"/>
    </source>
</evidence>
<reference evidence="2" key="1">
    <citation type="submission" date="2023-02" db="EMBL/GenBank/DDBJ databases">
        <title>Colletotrichum kahawae CIFC_Que2 genome sequencing and assembly.</title>
        <authorList>
            <person name="Baroncelli R."/>
        </authorList>
    </citation>
    <scope>NUCLEOTIDE SEQUENCE</scope>
    <source>
        <strain evidence="2">CIFC_Que2</strain>
    </source>
</reference>
<dbReference type="Proteomes" id="UP001281614">
    <property type="component" value="Unassembled WGS sequence"/>
</dbReference>
<gene>
    <name evidence="2" type="ORF">CKAH01_08549</name>
</gene>
<feature type="region of interest" description="Disordered" evidence="1">
    <location>
        <begin position="1"/>
        <end position="69"/>
    </location>
</feature>
<feature type="compositionally biased region" description="Low complexity" evidence="1">
    <location>
        <begin position="1"/>
        <end position="11"/>
    </location>
</feature>
<sequence length="98" mass="10186">MPSASPAASLPRPQPPIGSPSTSTRCRERAQQGRGRMAVLQAQRTSLLAPAGPQSLPVHSSAPPNPVQTVEPERKLAFSIGRTCNVQTAWCAAGNGMG</sequence>
<protein>
    <submittedName>
        <fullName evidence="2">Uncharacterized protein</fullName>
    </submittedName>
</protein>
<keyword evidence="3" id="KW-1185">Reference proteome</keyword>
<evidence type="ECO:0000313" key="3">
    <source>
        <dbReference type="Proteomes" id="UP001281614"/>
    </source>
</evidence>
<dbReference type="EMBL" id="VYYT01000521">
    <property type="protein sequence ID" value="KAK2733051.1"/>
    <property type="molecule type" value="Genomic_DNA"/>
</dbReference>
<name>A0AAE0CZL5_COLKA</name>
<accession>A0AAE0CZL5</accession>
<dbReference type="AlphaFoldDB" id="A0AAE0CZL5"/>
<evidence type="ECO:0000313" key="2">
    <source>
        <dbReference type="EMBL" id="KAK2733051.1"/>
    </source>
</evidence>